<evidence type="ECO:0000313" key="4">
    <source>
        <dbReference type="Proteomes" id="UP000321150"/>
    </source>
</evidence>
<proteinExistence type="predicted"/>
<name>A0A511YFY0_9FLAO</name>
<feature type="domain" description="DUF7168" evidence="2">
    <location>
        <begin position="78"/>
        <end position="174"/>
    </location>
</feature>
<dbReference type="Proteomes" id="UP000321150">
    <property type="component" value="Unassembled WGS sequence"/>
</dbReference>
<sequence length="236" mass="27473">MSREKIIKRVRALLEKNQENGATEAEAMAALQKANQLMLEYYISENDISDPYIGEKCIMKEVPLIKSGYDLGIFYNDLTRLFDCEYFYNSKRIAFFGFEEDTELCAYFYNLIVKTCLKEKDLYLKSSEGKEALFFYHGRTVSSSFIKGFLIKVSYKMEEMYKNKVSNLPEQTGLMVIRKEAKVKEQFDSMNLKIKATKTDFTYTQMGLNAGLQKGEEFHLTQGIKQHQQDNTLRID</sequence>
<dbReference type="InterPro" id="IPR055592">
    <property type="entry name" value="DUF7168"/>
</dbReference>
<accession>A0A511YFY0</accession>
<dbReference type="InterPro" id="IPR024498">
    <property type="entry name" value="DUF2786"/>
</dbReference>
<reference evidence="3 4" key="1">
    <citation type="submission" date="2019-07" db="EMBL/GenBank/DDBJ databases">
        <title>Whole genome shotgun sequence of Chryseobacterium lathyri NBRC 105250.</title>
        <authorList>
            <person name="Hosoyama A."/>
            <person name="Uohara A."/>
            <person name="Ohji S."/>
            <person name="Ichikawa N."/>
        </authorList>
    </citation>
    <scope>NUCLEOTIDE SEQUENCE [LARGE SCALE GENOMIC DNA]</scope>
    <source>
        <strain evidence="3 4">NBRC 105250</strain>
    </source>
</reference>
<protein>
    <submittedName>
        <fullName evidence="3">Uncharacterized protein</fullName>
    </submittedName>
</protein>
<dbReference type="Pfam" id="PF23771">
    <property type="entry name" value="DUF7168"/>
    <property type="match status" value="1"/>
</dbReference>
<dbReference type="OrthoDB" id="7259266at2"/>
<comment type="caution">
    <text evidence="3">The sequence shown here is derived from an EMBL/GenBank/DDBJ whole genome shotgun (WGS) entry which is preliminary data.</text>
</comment>
<evidence type="ECO:0000313" key="3">
    <source>
        <dbReference type="EMBL" id="GEN74104.1"/>
    </source>
</evidence>
<feature type="domain" description="DUF2786" evidence="1">
    <location>
        <begin position="5"/>
        <end position="44"/>
    </location>
</feature>
<evidence type="ECO:0000259" key="2">
    <source>
        <dbReference type="Pfam" id="PF23771"/>
    </source>
</evidence>
<dbReference type="RefSeq" id="WP_111960165.1">
    <property type="nucleotide sequence ID" value="NZ_BJYI01000026.1"/>
</dbReference>
<dbReference type="EMBL" id="BJYI01000026">
    <property type="protein sequence ID" value="GEN74104.1"/>
    <property type="molecule type" value="Genomic_DNA"/>
</dbReference>
<organism evidence="3 4">
    <name type="scientific">Chryseobacterium lathyri</name>
    <dbReference type="NCBI Taxonomy" id="395933"/>
    <lineage>
        <taxon>Bacteria</taxon>
        <taxon>Pseudomonadati</taxon>
        <taxon>Bacteroidota</taxon>
        <taxon>Flavobacteriia</taxon>
        <taxon>Flavobacteriales</taxon>
        <taxon>Weeksellaceae</taxon>
        <taxon>Chryseobacterium group</taxon>
        <taxon>Chryseobacterium</taxon>
    </lineage>
</organism>
<dbReference type="AlphaFoldDB" id="A0A511YFY0"/>
<evidence type="ECO:0000259" key="1">
    <source>
        <dbReference type="Pfam" id="PF10979"/>
    </source>
</evidence>
<gene>
    <name evidence="3" type="ORF">CLA01_41760</name>
</gene>
<dbReference type="Pfam" id="PF10979">
    <property type="entry name" value="DUF2786"/>
    <property type="match status" value="1"/>
</dbReference>